<comment type="caution">
    <text evidence="1">The sequence shown here is derived from an EMBL/GenBank/DDBJ whole genome shotgun (WGS) entry which is preliminary data.</text>
</comment>
<reference evidence="1" key="1">
    <citation type="submission" date="2023-05" db="EMBL/GenBank/DDBJ databases">
        <authorList>
            <person name="Stuckert A."/>
        </authorList>
    </citation>
    <scope>NUCLEOTIDE SEQUENCE</scope>
</reference>
<sequence>MTSCLFTIHVITDWPISDHMIGTSHTGPVQQLPGSVHRLKWQAPIM</sequence>
<keyword evidence="2" id="KW-1185">Reference proteome</keyword>
<dbReference type="EMBL" id="CATNWA010006848">
    <property type="protein sequence ID" value="CAI9552968.1"/>
    <property type="molecule type" value="Genomic_DNA"/>
</dbReference>
<gene>
    <name evidence="1" type="ORF">SPARVUS_LOCUS3961398</name>
</gene>
<organism evidence="1 2">
    <name type="scientific">Staurois parvus</name>
    <dbReference type="NCBI Taxonomy" id="386267"/>
    <lineage>
        <taxon>Eukaryota</taxon>
        <taxon>Metazoa</taxon>
        <taxon>Chordata</taxon>
        <taxon>Craniata</taxon>
        <taxon>Vertebrata</taxon>
        <taxon>Euteleostomi</taxon>
        <taxon>Amphibia</taxon>
        <taxon>Batrachia</taxon>
        <taxon>Anura</taxon>
        <taxon>Neobatrachia</taxon>
        <taxon>Ranoidea</taxon>
        <taxon>Ranidae</taxon>
        <taxon>Staurois</taxon>
    </lineage>
</organism>
<evidence type="ECO:0000313" key="2">
    <source>
        <dbReference type="Proteomes" id="UP001162483"/>
    </source>
</evidence>
<proteinExistence type="predicted"/>
<accession>A0ABN9BZ12</accession>
<protein>
    <submittedName>
        <fullName evidence="1">Uncharacterized protein</fullName>
    </submittedName>
</protein>
<feature type="non-terminal residue" evidence="1">
    <location>
        <position position="46"/>
    </location>
</feature>
<dbReference type="Proteomes" id="UP001162483">
    <property type="component" value="Unassembled WGS sequence"/>
</dbReference>
<name>A0ABN9BZ12_9NEOB</name>
<evidence type="ECO:0000313" key="1">
    <source>
        <dbReference type="EMBL" id="CAI9552968.1"/>
    </source>
</evidence>